<dbReference type="GO" id="GO:0043953">
    <property type="term" value="P:protein transport by the Tat complex"/>
    <property type="evidence" value="ECO:0007669"/>
    <property type="project" value="InterPro"/>
</dbReference>
<sequence length="104" mass="11512">MFDIGFWELMLIALVALIVVGPERLPKLVRVTGLWIGRANASVQSIRNEISRELRAEELKQALNKTMDTSDINKIMDVGSKPEPEVETDSDTVTSAKKDENGNG</sequence>
<keyword evidence="4 10" id="KW-0812">Transmembrane</keyword>
<evidence type="ECO:0000256" key="5">
    <source>
        <dbReference type="ARBA" id="ARBA00022927"/>
    </source>
</evidence>
<dbReference type="Pfam" id="PF02416">
    <property type="entry name" value="TatA_B_E"/>
    <property type="match status" value="1"/>
</dbReference>
<dbReference type="InterPro" id="IPR003369">
    <property type="entry name" value="TatA/B/E"/>
</dbReference>
<feature type="transmembrane region" description="Helical" evidence="10">
    <location>
        <begin position="6"/>
        <end position="22"/>
    </location>
</feature>
<evidence type="ECO:0000256" key="7">
    <source>
        <dbReference type="ARBA" id="ARBA00023010"/>
    </source>
</evidence>
<keyword evidence="7" id="KW-0811">Translocation</keyword>
<evidence type="ECO:0000256" key="3">
    <source>
        <dbReference type="ARBA" id="ARBA00022475"/>
    </source>
</evidence>
<evidence type="ECO:0000256" key="6">
    <source>
        <dbReference type="ARBA" id="ARBA00022989"/>
    </source>
</evidence>
<keyword evidence="2" id="KW-0813">Transport</keyword>
<evidence type="ECO:0000256" key="10">
    <source>
        <dbReference type="SAM" id="Phobius"/>
    </source>
</evidence>
<gene>
    <name evidence="11" type="ORF">LCGC14_0802050</name>
</gene>
<keyword evidence="3" id="KW-1003">Cell membrane</keyword>
<evidence type="ECO:0000256" key="2">
    <source>
        <dbReference type="ARBA" id="ARBA00022448"/>
    </source>
</evidence>
<evidence type="ECO:0008006" key="12">
    <source>
        <dbReference type="Google" id="ProtNLM"/>
    </source>
</evidence>
<comment type="caution">
    <text evidence="11">The sequence shown here is derived from an EMBL/GenBank/DDBJ whole genome shotgun (WGS) entry which is preliminary data.</text>
</comment>
<keyword evidence="8 10" id="KW-0472">Membrane</keyword>
<evidence type="ECO:0000256" key="8">
    <source>
        <dbReference type="ARBA" id="ARBA00023136"/>
    </source>
</evidence>
<dbReference type="PANTHER" id="PTHR33162">
    <property type="entry name" value="SEC-INDEPENDENT PROTEIN TRANSLOCASE PROTEIN TATA, CHLOROPLASTIC"/>
    <property type="match status" value="1"/>
</dbReference>
<comment type="subcellular location">
    <subcellularLocation>
        <location evidence="1">Membrane</location>
        <topology evidence="1">Single-pass membrane protein</topology>
    </subcellularLocation>
</comment>
<evidence type="ECO:0000256" key="9">
    <source>
        <dbReference type="SAM" id="MobiDB-lite"/>
    </source>
</evidence>
<keyword evidence="5" id="KW-0653">Protein transport</keyword>
<evidence type="ECO:0000256" key="4">
    <source>
        <dbReference type="ARBA" id="ARBA00022692"/>
    </source>
</evidence>
<dbReference type="InterPro" id="IPR018448">
    <property type="entry name" value="TatB"/>
</dbReference>
<dbReference type="GO" id="GO:0016020">
    <property type="term" value="C:membrane"/>
    <property type="evidence" value="ECO:0007669"/>
    <property type="project" value="UniProtKB-SubCell"/>
</dbReference>
<dbReference type="HAMAP" id="MF_00237">
    <property type="entry name" value="TatB"/>
    <property type="match status" value="1"/>
</dbReference>
<dbReference type="NCBIfam" id="TIGR01410">
    <property type="entry name" value="tatB"/>
    <property type="match status" value="1"/>
</dbReference>
<reference evidence="11" key="1">
    <citation type="journal article" date="2015" name="Nature">
        <title>Complex archaea that bridge the gap between prokaryotes and eukaryotes.</title>
        <authorList>
            <person name="Spang A."/>
            <person name="Saw J.H."/>
            <person name="Jorgensen S.L."/>
            <person name="Zaremba-Niedzwiedzka K."/>
            <person name="Martijn J."/>
            <person name="Lind A.E."/>
            <person name="van Eijk R."/>
            <person name="Schleper C."/>
            <person name="Guy L."/>
            <person name="Ettema T.J."/>
        </authorList>
    </citation>
    <scope>NUCLEOTIDE SEQUENCE</scope>
</reference>
<dbReference type="PRINTS" id="PR01506">
    <property type="entry name" value="TATBPROTEIN"/>
</dbReference>
<keyword evidence="6 10" id="KW-1133">Transmembrane helix</keyword>
<dbReference type="PANTHER" id="PTHR33162:SF1">
    <property type="entry name" value="SEC-INDEPENDENT PROTEIN TRANSLOCASE PROTEIN TATA, CHLOROPLASTIC"/>
    <property type="match status" value="1"/>
</dbReference>
<dbReference type="AlphaFoldDB" id="A0A0F9S9A6"/>
<name>A0A0F9S9A6_9ZZZZ</name>
<dbReference type="Gene3D" id="1.20.5.3310">
    <property type="match status" value="1"/>
</dbReference>
<feature type="region of interest" description="Disordered" evidence="9">
    <location>
        <begin position="73"/>
        <end position="104"/>
    </location>
</feature>
<accession>A0A0F9S9A6</accession>
<evidence type="ECO:0000313" key="11">
    <source>
        <dbReference type="EMBL" id="KKN33606.1"/>
    </source>
</evidence>
<protein>
    <recommendedName>
        <fullName evidence="12">Sec-independent protein translocase protein TatB</fullName>
    </recommendedName>
</protein>
<proteinExistence type="inferred from homology"/>
<dbReference type="EMBL" id="LAZR01002164">
    <property type="protein sequence ID" value="KKN33606.1"/>
    <property type="molecule type" value="Genomic_DNA"/>
</dbReference>
<organism evidence="11">
    <name type="scientific">marine sediment metagenome</name>
    <dbReference type="NCBI Taxonomy" id="412755"/>
    <lineage>
        <taxon>unclassified sequences</taxon>
        <taxon>metagenomes</taxon>
        <taxon>ecological metagenomes</taxon>
    </lineage>
</organism>
<evidence type="ECO:0000256" key="1">
    <source>
        <dbReference type="ARBA" id="ARBA00004167"/>
    </source>
</evidence>
<dbReference type="GO" id="GO:0008320">
    <property type="term" value="F:protein transmembrane transporter activity"/>
    <property type="evidence" value="ECO:0007669"/>
    <property type="project" value="InterPro"/>
</dbReference>